<dbReference type="SUPFAM" id="SSF53474">
    <property type="entry name" value="alpha/beta-Hydrolases"/>
    <property type="match status" value="1"/>
</dbReference>
<keyword evidence="3" id="KW-0378">Hydrolase</keyword>
<dbReference type="PANTHER" id="PTHR22946">
    <property type="entry name" value="DIENELACTONE HYDROLASE DOMAIN-CONTAINING PROTEIN-RELATED"/>
    <property type="match status" value="1"/>
</dbReference>
<dbReference type="OrthoDB" id="9787933at2"/>
<evidence type="ECO:0000256" key="1">
    <source>
        <dbReference type="SAM" id="SignalP"/>
    </source>
</evidence>
<feature type="signal peptide" evidence="1">
    <location>
        <begin position="1"/>
        <end position="23"/>
    </location>
</feature>
<evidence type="ECO:0000313" key="3">
    <source>
        <dbReference type="EMBL" id="GCL44081.1"/>
    </source>
</evidence>
<dbReference type="InterPro" id="IPR002925">
    <property type="entry name" value="Dienelactn_hydro"/>
</dbReference>
<dbReference type="GO" id="GO:0016787">
    <property type="term" value="F:hydrolase activity"/>
    <property type="evidence" value="ECO:0007669"/>
    <property type="project" value="UniProtKB-KW"/>
</dbReference>
<dbReference type="Gene3D" id="3.40.50.1820">
    <property type="entry name" value="alpha/beta hydrolase"/>
    <property type="match status" value="1"/>
</dbReference>
<evidence type="ECO:0000259" key="2">
    <source>
        <dbReference type="Pfam" id="PF01738"/>
    </source>
</evidence>
<keyword evidence="1" id="KW-0732">Signal</keyword>
<gene>
    <name evidence="3" type="ORF">NIES80_38050</name>
</gene>
<dbReference type="RefSeq" id="WP_137909492.1">
    <property type="nucleotide sequence ID" value="NZ_BJCF01000068.1"/>
</dbReference>
<dbReference type="PANTHER" id="PTHR22946:SF0">
    <property type="entry name" value="DIENELACTONE HYDROLASE DOMAIN-CONTAINING PROTEIN"/>
    <property type="match status" value="1"/>
</dbReference>
<dbReference type="InterPro" id="IPR029058">
    <property type="entry name" value="AB_hydrolase_fold"/>
</dbReference>
<sequence>MKFLLSVLLTPAIVLLSSSHVLAAIRTQTIEYKQGNTLLEGYLAYDDVVKVKRPGVLVVHEWNGLQSYIKKRTQQLAKLGYVAFAVDIYGKGIRPKNPEESAKQANIYRQDRKLLRARAKAGLQVLQKYPLTDSQRIAAIGYCFGGGTVLELARSGVNIAGVVSFHGNLDTPDINDVKNIKAKVLVLHGADDPFVPEQQVQAFEKEMRLGNVNWQLIFYGGALHSFTNPEAQNNPKGAIYNAIADQRSWQAMKQFFVEIFAK</sequence>
<dbReference type="EMBL" id="BJCF01000068">
    <property type="protein sequence ID" value="GCL44081.1"/>
    <property type="molecule type" value="Genomic_DNA"/>
</dbReference>
<organism evidence="3 4">
    <name type="scientific">Dolichospermum planctonicum</name>
    <dbReference type="NCBI Taxonomy" id="136072"/>
    <lineage>
        <taxon>Bacteria</taxon>
        <taxon>Bacillati</taxon>
        <taxon>Cyanobacteriota</taxon>
        <taxon>Cyanophyceae</taxon>
        <taxon>Nostocales</taxon>
        <taxon>Aphanizomenonaceae</taxon>
        <taxon>Dolichospermum</taxon>
    </lineage>
</organism>
<dbReference type="Pfam" id="PF01738">
    <property type="entry name" value="DLH"/>
    <property type="match status" value="1"/>
</dbReference>
<comment type="caution">
    <text evidence="3">The sequence shown here is derived from an EMBL/GenBank/DDBJ whole genome shotgun (WGS) entry which is preliminary data.</text>
</comment>
<name>A0A480AM08_9CYAN</name>
<dbReference type="InterPro" id="IPR050261">
    <property type="entry name" value="FrsA_esterase"/>
</dbReference>
<feature type="chain" id="PRO_5019715180" evidence="1">
    <location>
        <begin position="24"/>
        <end position="262"/>
    </location>
</feature>
<reference evidence="4" key="1">
    <citation type="submission" date="2019-02" db="EMBL/GenBank/DDBJ databases">
        <title>Draft genome sequence of Dolichospermum planctonicum NIES-80.</title>
        <authorList>
            <person name="Yamaguchi H."/>
            <person name="Suzuki S."/>
            <person name="Kawachi M."/>
        </authorList>
    </citation>
    <scope>NUCLEOTIDE SEQUENCE [LARGE SCALE GENOMIC DNA]</scope>
    <source>
        <strain evidence="4">NIES-80</strain>
    </source>
</reference>
<proteinExistence type="predicted"/>
<evidence type="ECO:0000313" key="4">
    <source>
        <dbReference type="Proteomes" id="UP000299367"/>
    </source>
</evidence>
<dbReference type="Proteomes" id="UP000299367">
    <property type="component" value="Unassembled WGS sequence"/>
</dbReference>
<dbReference type="AlphaFoldDB" id="A0A480AM08"/>
<protein>
    <submittedName>
        <fullName evidence="3">Dienelactone hydrolase</fullName>
    </submittedName>
</protein>
<accession>A0A480AM08</accession>
<feature type="domain" description="Dienelactone hydrolase" evidence="2">
    <location>
        <begin position="40"/>
        <end position="259"/>
    </location>
</feature>